<reference evidence="3" key="1">
    <citation type="submission" date="2017-05" db="EMBL/GenBank/DDBJ databases">
        <title>Complete and WGS of Bordetella genogroups.</title>
        <authorList>
            <person name="Spilker T."/>
            <person name="Lipuma J."/>
        </authorList>
    </citation>
    <scope>NUCLEOTIDE SEQUENCE [LARGE SCALE GENOMIC DNA]</scope>
    <source>
        <strain evidence="3">AU16122</strain>
    </source>
</reference>
<accession>A0A261SL81</accession>
<organism evidence="2 3">
    <name type="scientific">Bordetella genomosp. 10</name>
    <dbReference type="NCBI Taxonomy" id="1416804"/>
    <lineage>
        <taxon>Bacteria</taxon>
        <taxon>Pseudomonadati</taxon>
        <taxon>Pseudomonadota</taxon>
        <taxon>Betaproteobacteria</taxon>
        <taxon>Burkholderiales</taxon>
        <taxon>Alcaligenaceae</taxon>
        <taxon>Bordetella</taxon>
    </lineage>
</organism>
<dbReference type="Proteomes" id="UP000216020">
    <property type="component" value="Unassembled WGS sequence"/>
</dbReference>
<evidence type="ECO:0000313" key="3">
    <source>
        <dbReference type="Proteomes" id="UP000216020"/>
    </source>
</evidence>
<gene>
    <name evidence="2" type="ORF">CAL29_01210</name>
</gene>
<keyword evidence="3" id="KW-1185">Reference proteome</keyword>
<protein>
    <submittedName>
        <fullName evidence="2">Uncharacterized protein</fullName>
    </submittedName>
</protein>
<dbReference type="OrthoDB" id="9833259at2"/>
<name>A0A261SL81_9BORD</name>
<feature type="compositionally biased region" description="Basic and acidic residues" evidence="1">
    <location>
        <begin position="25"/>
        <end position="42"/>
    </location>
</feature>
<dbReference type="RefSeq" id="WP_094851190.1">
    <property type="nucleotide sequence ID" value="NZ_NEVM01000001.1"/>
</dbReference>
<dbReference type="EMBL" id="NEVM01000001">
    <property type="protein sequence ID" value="OZI37083.1"/>
    <property type="molecule type" value="Genomic_DNA"/>
</dbReference>
<evidence type="ECO:0000313" key="2">
    <source>
        <dbReference type="EMBL" id="OZI37083.1"/>
    </source>
</evidence>
<dbReference type="AlphaFoldDB" id="A0A261SL81"/>
<sequence length="305" mass="32352">MAIDPVSPVRAPLAPIPMHPGPAHDAGRRGESFEASPGDRRATLTRSVKLWRSYSKGGVKKRYVPTPRKKTAREEVDAFLHSANGAQLVAGSKIDDARSRERKERLERVAGAAGPHGYPRLLDMRENTARKADEHRLRLARKGVAAIRREAGGSAAAREGGAAAAVGHRARLAEAREDIRNLPVDAVKKAVNAPLDRLPDITGIQGLRAEDIRGLCASVLEASAGISLGVAHALATPHPDEKKTLAAFGKLVDYAAWQNERGVPPRAAIAVGMERADTRTVIAASIAAIAAWSGHGGRGALPPVF</sequence>
<proteinExistence type="predicted"/>
<evidence type="ECO:0000256" key="1">
    <source>
        <dbReference type="SAM" id="MobiDB-lite"/>
    </source>
</evidence>
<feature type="region of interest" description="Disordered" evidence="1">
    <location>
        <begin position="1"/>
        <end position="44"/>
    </location>
</feature>
<comment type="caution">
    <text evidence="2">The sequence shown here is derived from an EMBL/GenBank/DDBJ whole genome shotgun (WGS) entry which is preliminary data.</text>
</comment>